<evidence type="ECO:0000256" key="1">
    <source>
        <dbReference type="ARBA" id="ARBA00022801"/>
    </source>
</evidence>
<keyword evidence="5" id="KW-1185">Reference proteome</keyword>
<evidence type="ECO:0000313" key="5">
    <source>
        <dbReference type="Proteomes" id="UP001162156"/>
    </source>
</evidence>
<dbReference type="CDD" id="cd00303">
    <property type="entry name" value="retropepsin_like"/>
    <property type="match status" value="1"/>
</dbReference>
<accession>A0AAV8XMA5</accession>
<dbReference type="Proteomes" id="UP001162156">
    <property type="component" value="Unassembled WGS sequence"/>
</dbReference>
<dbReference type="AlphaFoldDB" id="A0AAV8XMA5"/>
<proteinExistence type="predicted"/>
<dbReference type="InterPro" id="IPR001995">
    <property type="entry name" value="Peptidase_A2_cat"/>
</dbReference>
<dbReference type="PROSITE" id="PS50175">
    <property type="entry name" value="ASP_PROT_RETROV"/>
    <property type="match status" value="1"/>
</dbReference>
<keyword evidence="2" id="KW-0175">Coiled coil</keyword>
<dbReference type="Pfam" id="PF00077">
    <property type="entry name" value="RVP"/>
    <property type="match status" value="1"/>
</dbReference>
<feature type="domain" description="Peptidase A2" evidence="3">
    <location>
        <begin position="482"/>
        <end position="563"/>
    </location>
</feature>
<dbReference type="GO" id="GO:0004190">
    <property type="term" value="F:aspartic-type endopeptidase activity"/>
    <property type="evidence" value="ECO:0007669"/>
    <property type="project" value="InterPro"/>
</dbReference>
<protein>
    <recommendedName>
        <fullName evidence="3">Peptidase A2 domain-containing protein</fullName>
    </recommendedName>
</protein>
<dbReference type="PROSITE" id="PS00141">
    <property type="entry name" value="ASP_PROTEASE"/>
    <property type="match status" value="1"/>
</dbReference>
<evidence type="ECO:0000256" key="2">
    <source>
        <dbReference type="SAM" id="Coils"/>
    </source>
</evidence>
<dbReference type="InterPro" id="IPR018061">
    <property type="entry name" value="Retropepsins"/>
</dbReference>
<dbReference type="GO" id="GO:0003676">
    <property type="term" value="F:nucleic acid binding"/>
    <property type="evidence" value="ECO:0007669"/>
    <property type="project" value="InterPro"/>
</dbReference>
<dbReference type="Gene3D" id="4.10.60.10">
    <property type="entry name" value="Zinc finger, CCHC-type"/>
    <property type="match status" value="1"/>
</dbReference>
<dbReference type="GO" id="GO:0008270">
    <property type="term" value="F:zinc ion binding"/>
    <property type="evidence" value="ECO:0007669"/>
    <property type="project" value="InterPro"/>
</dbReference>
<evidence type="ECO:0000313" key="4">
    <source>
        <dbReference type="EMBL" id="KAJ8939507.1"/>
    </source>
</evidence>
<name>A0AAV8XMA5_9CUCU</name>
<dbReference type="InterPro" id="IPR036875">
    <property type="entry name" value="Znf_CCHC_sf"/>
</dbReference>
<feature type="coiled-coil region" evidence="2">
    <location>
        <begin position="56"/>
        <end position="83"/>
    </location>
</feature>
<reference evidence="4" key="1">
    <citation type="journal article" date="2023" name="Insect Mol. Biol.">
        <title>Genome sequencing provides insights into the evolution of gene families encoding plant cell wall-degrading enzymes in longhorned beetles.</title>
        <authorList>
            <person name="Shin N.R."/>
            <person name="Okamura Y."/>
            <person name="Kirsch R."/>
            <person name="Pauchet Y."/>
        </authorList>
    </citation>
    <scope>NUCLEOTIDE SEQUENCE</scope>
    <source>
        <strain evidence="4">RBIC_L_NR</strain>
    </source>
</reference>
<keyword evidence="1" id="KW-0378">Hydrolase</keyword>
<dbReference type="SUPFAM" id="SSF50630">
    <property type="entry name" value="Acid proteases"/>
    <property type="match status" value="1"/>
</dbReference>
<evidence type="ECO:0000259" key="3">
    <source>
        <dbReference type="PROSITE" id="PS50175"/>
    </source>
</evidence>
<dbReference type="EMBL" id="JANEYF010003075">
    <property type="protein sequence ID" value="KAJ8939507.1"/>
    <property type="molecule type" value="Genomic_DNA"/>
</dbReference>
<dbReference type="SUPFAM" id="SSF57756">
    <property type="entry name" value="Retrovirus zinc finger-like domains"/>
    <property type="match status" value="1"/>
</dbReference>
<organism evidence="4 5">
    <name type="scientific">Rhamnusium bicolor</name>
    <dbReference type="NCBI Taxonomy" id="1586634"/>
    <lineage>
        <taxon>Eukaryota</taxon>
        <taxon>Metazoa</taxon>
        <taxon>Ecdysozoa</taxon>
        <taxon>Arthropoda</taxon>
        <taxon>Hexapoda</taxon>
        <taxon>Insecta</taxon>
        <taxon>Pterygota</taxon>
        <taxon>Neoptera</taxon>
        <taxon>Endopterygota</taxon>
        <taxon>Coleoptera</taxon>
        <taxon>Polyphaga</taxon>
        <taxon>Cucujiformia</taxon>
        <taxon>Chrysomeloidea</taxon>
        <taxon>Cerambycidae</taxon>
        <taxon>Lepturinae</taxon>
        <taxon>Rhagiini</taxon>
        <taxon>Rhamnusium</taxon>
    </lineage>
</organism>
<dbReference type="InterPro" id="IPR021109">
    <property type="entry name" value="Peptidase_aspartic_dom_sf"/>
</dbReference>
<dbReference type="GO" id="GO:0006508">
    <property type="term" value="P:proteolysis"/>
    <property type="evidence" value="ECO:0007669"/>
    <property type="project" value="InterPro"/>
</dbReference>
<dbReference type="Gene3D" id="2.40.70.10">
    <property type="entry name" value="Acid Proteases"/>
    <property type="match status" value="1"/>
</dbReference>
<sequence length="877" mass="100184">MASKIDPGRLNKEELTYELKIRGLENVGTMEQMRSTLRRMLKLERSGDSLTYPDYSLDYNEEVKNTEDKIKEIEDLIKNLNTGGDSGQYKKIVAKATHVLMRVDRIKATDDDRRKQRSQLLAKVLQLQEDLGRRVKQIKIEASPIVDLSMLSVRGNDTGSSDSDGDDLGNNLLNSTQIPTTVSTIKSMPVIKWNLTFSGKPKEMSVLAFIERIDELSIARHVSGQTLFESAADLFTDHALIWFRANHRKFSNWNDLCKGLKEQFLERNHDEKLFQQIKERKQRDDESIGIYFAYMKNAFARLSVKIPEVTQLNILRENVKPFFQMAIVRDEPRTIDELESICVRLERRCASIDTFSSTPVKRWTVEPDLMYIEPEPSTSSITQTSNRTPTRTNSRLAPITCWNCSAQGHSSYMCSKPRRKYYKCGTPNPLRGRLVENSRPTITTTPVYENFSQQQIILDYILSHAENDQRPYLEVTILGKKLLGLLDSGATRTVVGKRGWKILQDLNLPLNVEDSPNCTMANGSKSQSSGSILVPMKLIDKLRLINVLVLPDLDHVLILGSDFWKQMEIIPDLRRDVWKFSNEEEIFELNTLESNLNADQRRIFEGFIAEKFKLMGNSHIIKYVYDNENHKCVLPEIVEKPAIVNLDSIPVTISVVAFKSVNTNIGQNSTEQNTVTSDECCPSPKFSDNKSRLPDALTRMYKTTLPALRRKCIRKKRIWTRLKSSRNPGDPLIETNRREYNVARKNLRAEIKSSKYSCWNSIFEAVDVVDWGDGYCIVCIRTGVRTRVELNTKQKLQVVEELFPQRPVTDWEEERVNILTAITLDDFSKAAALLKSNKAPSSEGIPSEAVKLAVSLHYGVFPDMLIPIVYTVTIPPR</sequence>
<gene>
    <name evidence="4" type="ORF">NQ314_011113</name>
</gene>
<comment type="caution">
    <text evidence="4">The sequence shown here is derived from an EMBL/GenBank/DDBJ whole genome shotgun (WGS) entry which is preliminary data.</text>
</comment>
<dbReference type="InterPro" id="IPR001969">
    <property type="entry name" value="Aspartic_peptidase_AS"/>
</dbReference>